<sequence length="442" mass="48628">MTSTTLLKNRGAHMSVQRQDTIVIGGGLAGLVIARELCAAGRSVTILEARSRLGGRVYFDSVKGTDESAELGGQWIDPNYQPLIAAEINRYNLEITHGDPGTEQRTVSGDQVLHGMLPIPPDDIVDLERGVWECLAASRRIEYGRPWEEQGLDDLDVSWAEYVRGLKLSPAVEEYLMTWTSASDPEQSSALNILVLFATFGHSAWAAYNSMELKFTHGTASLVDAITSEVRAEIHLDTVVAHVEQSADEVTVTTADGRTFTATTAVLATPVNTWEDVTFSPPLSEAKQEVSRLKHVGTGQKIWMQLTDTPAGGVLGWGFGKGVNWLLRDRQLSEGGDLYVGFTGGGSLDVDDHDAIRDAVRVFAPEAEVTRTFEHNWLKDPYAKGGWAVFRPGHFTRFHSELSRPEGRLHFAGADLSFGQQLWMEGAFETGFQVADRLLRRK</sequence>
<dbReference type="Pfam" id="PF01593">
    <property type="entry name" value="Amino_oxidase"/>
    <property type="match status" value="1"/>
</dbReference>
<dbReference type="Gene3D" id="1.10.405.10">
    <property type="entry name" value="Guanine Nucleotide Dissociation Inhibitor, domain 1"/>
    <property type="match status" value="1"/>
</dbReference>
<proteinExistence type="inferred from homology"/>
<dbReference type="PRINTS" id="PR00757">
    <property type="entry name" value="AMINEOXDASEF"/>
</dbReference>
<evidence type="ECO:0000256" key="3">
    <source>
        <dbReference type="ARBA" id="ARBA00023002"/>
    </source>
</evidence>
<dbReference type="InterPro" id="IPR002937">
    <property type="entry name" value="Amino_oxidase"/>
</dbReference>
<evidence type="ECO:0000256" key="1">
    <source>
        <dbReference type="ARBA" id="ARBA00001974"/>
    </source>
</evidence>
<organism evidence="5 6">
    <name type="scientific">Rhodococcus jostii</name>
    <dbReference type="NCBI Taxonomy" id="132919"/>
    <lineage>
        <taxon>Bacteria</taxon>
        <taxon>Bacillati</taxon>
        <taxon>Actinomycetota</taxon>
        <taxon>Actinomycetes</taxon>
        <taxon>Mycobacteriales</taxon>
        <taxon>Nocardiaceae</taxon>
        <taxon>Rhodococcus</taxon>
    </lineage>
</organism>
<name>A0ABU4CSC3_RHOJO</name>
<evidence type="ECO:0000313" key="6">
    <source>
        <dbReference type="Proteomes" id="UP001185737"/>
    </source>
</evidence>
<dbReference type="InterPro" id="IPR001613">
    <property type="entry name" value="Flavin_amine_oxidase"/>
</dbReference>
<feature type="domain" description="Amine oxidase" evidence="4">
    <location>
        <begin position="28"/>
        <end position="439"/>
    </location>
</feature>
<gene>
    <name evidence="5" type="ORF">R3Q59_38975</name>
</gene>
<dbReference type="PANTHER" id="PTHR43563:SF1">
    <property type="entry name" value="AMINE OXIDASE [FLAVIN-CONTAINING] B"/>
    <property type="match status" value="1"/>
</dbReference>
<protein>
    <submittedName>
        <fullName evidence="5">NAD(P)/FAD-dependent oxidoreductase</fullName>
        <ecNumber evidence="5">1.-.-.-</ecNumber>
    </submittedName>
</protein>
<dbReference type="InterPro" id="IPR036188">
    <property type="entry name" value="FAD/NAD-bd_sf"/>
</dbReference>
<evidence type="ECO:0000313" key="5">
    <source>
        <dbReference type="EMBL" id="MDV6286471.1"/>
    </source>
</evidence>
<dbReference type="EC" id="1.-.-.-" evidence="5"/>
<accession>A0ABU4CSC3</accession>
<dbReference type="GO" id="GO:0016491">
    <property type="term" value="F:oxidoreductase activity"/>
    <property type="evidence" value="ECO:0007669"/>
    <property type="project" value="UniProtKB-KW"/>
</dbReference>
<evidence type="ECO:0000259" key="4">
    <source>
        <dbReference type="Pfam" id="PF01593"/>
    </source>
</evidence>
<dbReference type="Proteomes" id="UP001185737">
    <property type="component" value="Unassembled WGS sequence"/>
</dbReference>
<keyword evidence="6" id="KW-1185">Reference proteome</keyword>
<comment type="cofactor">
    <cofactor evidence="1">
        <name>FAD</name>
        <dbReference type="ChEBI" id="CHEBI:57692"/>
    </cofactor>
</comment>
<dbReference type="InterPro" id="IPR050703">
    <property type="entry name" value="Flavin_MAO"/>
</dbReference>
<dbReference type="EMBL" id="JAWLKA010000039">
    <property type="protein sequence ID" value="MDV6286471.1"/>
    <property type="molecule type" value="Genomic_DNA"/>
</dbReference>
<dbReference type="RefSeq" id="WP_317571505.1">
    <property type="nucleotide sequence ID" value="NZ_JAWLKA010000039.1"/>
</dbReference>
<reference evidence="5 6" key="1">
    <citation type="submission" date="2023-10" db="EMBL/GenBank/DDBJ databases">
        <title>Development of a sustainable strategy for remediation of hydrocarbon-contaminated territories based on the waste exchange concept.</title>
        <authorList>
            <person name="Krivoruchko A."/>
        </authorList>
    </citation>
    <scope>NUCLEOTIDE SEQUENCE [LARGE SCALE GENOMIC DNA]</scope>
    <source>
        <strain evidence="5 6">IEGM 60</strain>
    </source>
</reference>
<evidence type="ECO:0000256" key="2">
    <source>
        <dbReference type="ARBA" id="ARBA00005995"/>
    </source>
</evidence>
<comment type="caution">
    <text evidence="5">The sequence shown here is derived from an EMBL/GenBank/DDBJ whole genome shotgun (WGS) entry which is preliminary data.</text>
</comment>
<dbReference type="PANTHER" id="PTHR43563">
    <property type="entry name" value="AMINE OXIDASE"/>
    <property type="match status" value="1"/>
</dbReference>
<comment type="similarity">
    <text evidence="2">Belongs to the flavin monoamine oxidase family.</text>
</comment>
<dbReference type="Gene3D" id="3.90.660.10">
    <property type="match status" value="1"/>
</dbReference>
<dbReference type="Gene3D" id="3.50.50.60">
    <property type="entry name" value="FAD/NAD(P)-binding domain"/>
    <property type="match status" value="1"/>
</dbReference>
<dbReference type="SUPFAM" id="SSF51905">
    <property type="entry name" value="FAD/NAD(P)-binding domain"/>
    <property type="match status" value="1"/>
</dbReference>
<keyword evidence="3 5" id="KW-0560">Oxidoreductase</keyword>